<dbReference type="Pfam" id="PF00550">
    <property type="entry name" value="PP-binding"/>
    <property type="match status" value="1"/>
</dbReference>
<dbReference type="Gene3D" id="3.30.300.30">
    <property type="match status" value="1"/>
</dbReference>
<dbReference type="InterPro" id="IPR042099">
    <property type="entry name" value="ANL_N_sf"/>
</dbReference>
<keyword evidence="2" id="KW-0597">Phosphoprotein</keyword>
<dbReference type="InterPro" id="IPR036736">
    <property type="entry name" value="ACP-like_sf"/>
</dbReference>
<evidence type="ECO:0000313" key="4">
    <source>
        <dbReference type="EMBL" id="RJL34093.1"/>
    </source>
</evidence>
<dbReference type="GO" id="GO:0031177">
    <property type="term" value="F:phosphopantetheine binding"/>
    <property type="evidence" value="ECO:0007669"/>
    <property type="project" value="InterPro"/>
</dbReference>
<sequence>MKRNCRAFGLDQAICESWKGANVSSPHDVVSAFAEVAGRSPDHPAIAHDGRPLSYALLDAWARATAHRLGPEPGVVGVVTSRSAATVAGLLGVLAAGGTYCPIDPAWPEPRRRALLRASGCRQVLVPEAGLPLPAGVRAVELPPEPGDGGGIPAWAELAAPEPGEPAYILFTSGSTGEPKPVATPRRAIATVAAALRDLFGLTPADRVLQFASLNWDTSFEEIIPTLTAGATLVFHGHAHSGSFRRVLRMIEDEGITVLDLPSAYWHELVRHLAEERAALPACVRLVVIGGEAVSAARLADWRELGTGGVRLLNTYGCTETTLITHAADLHGPRAPRRETPWRAGDRVPIGHALPHVREHVTAEGELLVGGPALALGYPGLPEATAARFAVLDAGAGPERWFRTGDRVSRAPDGGLVHEGRLDHELKVRGIRVDPGEVEAHLCGHPGVAAAAVTGVSSGDHTTLVAYVVPRAPGSAPAAGVLAYLRDRVPAHLVPGRIAVVPDLVHTSSGKVDRAGTHRRHASAVKGGDSMNVDAVSDIFRRVLENAEVSADSDFFVIGGDSLLATRVLSAIARTWGVELEFDDFLDAPTPGALAKKIASLA</sequence>
<dbReference type="Pfam" id="PF00501">
    <property type="entry name" value="AMP-binding"/>
    <property type="match status" value="1"/>
</dbReference>
<keyword evidence="5" id="KW-1185">Reference proteome</keyword>
<dbReference type="InterPro" id="IPR000873">
    <property type="entry name" value="AMP-dep_synth/lig_dom"/>
</dbReference>
<dbReference type="PROSITE" id="PS50075">
    <property type="entry name" value="CARRIER"/>
    <property type="match status" value="1"/>
</dbReference>
<dbReference type="OrthoDB" id="3802848at2"/>
<dbReference type="InterPro" id="IPR020806">
    <property type="entry name" value="PKS_PP-bd"/>
</dbReference>
<dbReference type="SUPFAM" id="SSF47336">
    <property type="entry name" value="ACP-like"/>
    <property type="match status" value="1"/>
</dbReference>
<keyword evidence="1" id="KW-0596">Phosphopantetheine</keyword>
<evidence type="ECO:0000256" key="1">
    <source>
        <dbReference type="ARBA" id="ARBA00022450"/>
    </source>
</evidence>
<feature type="domain" description="Carrier" evidence="3">
    <location>
        <begin position="527"/>
        <end position="602"/>
    </location>
</feature>
<dbReference type="CDD" id="cd05930">
    <property type="entry name" value="A_NRPS"/>
    <property type="match status" value="1"/>
</dbReference>
<name>A0A3A4AYA2_9ACTN</name>
<evidence type="ECO:0000313" key="5">
    <source>
        <dbReference type="Proteomes" id="UP000265768"/>
    </source>
</evidence>
<dbReference type="Gene3D" id="1.10.1200.10">
    <property type="entry name" value="ACP-like"/>
    <property type="match status" value="1"/>
</dbReference>
<proteinExistence type="predicted"/>
<evidence type="ECO:0000256" key="2">
    <source>
        <dbReference type="ARBA" id="ARBA00022553"/>
    </source>
</evidence>
<dbReference type="InterPro" id="IPR020845">
    <property type="entry name" value="AMP-binding_CS"/>
</dbReference>
<dbReference type="InterPro" id="IPR009081">
    <property type="entry name" value="PP-bd_ACP"/>
</dbReference>
<dbReference type="GO" id="GO:0043041">
    <property type="term" value="P:amino acid activation for nonribosomal peptide biosynthetic process"/>
    <property type="evidence" value="ECO:0007669"/>
    <property type="project" value="TreeGrafter"/>
</dbReference>
<organism evidence="4 5">
    <name type="scientific">Bailinhaonella thermotolerans</name>
    <dbReference type="NCBI Taxonomy" id="1070861"/>
    <lineage>
        <taxon>Bacteria</taxon>
        <taxon>Bacillati</taxon>
        <taxon>Actinomycetota</taxon>
        <taxon>Actinomycetes</taxon>
        <taxon>Streptosporangiales</taxon>
        <taxon>Streptosporangiaceae</taxon>
        <taxon>Bailinhaonella</taxon>
    </lineage>
</organism>
<dbReference type="SMART" id="SM00823">
    <property type="entry name" value="PKS_PP"/>
    <property type="match status" value="1"/>
</dbReference>
<reference evidence="4 5" key="1">
    <citation type="submission" date="2018-09" db="EMBL/GenBank/DDBJ databases">
        <title>YIM 75507 draft genome.</title>
        <authorList>
            <person name="Tang S."/>
            <person name="Feng Y."/>
        </authorList>
    </citation>
    <scope>NUCLEOTIDE SEQUENCE [LARGE SCALE GENOMIC DNA]</scope>
    <source>
        <strain evidence="4 5">YIM 75507</strain>
    </source>
</reference>
<gene>
    <name evidence="4" type="ORF">D5H75_06280</name>
</gene>
<dbReference type="Gene3D" id="3.40.50.12780">
    <property type="entry name" value="N-terminal domain of ligase-like"/>
    <property type="match status" value="1"/>
</dbReference>
<protein>
    <submittedName>
        <fullName evidence="4">Acyl-CoA synthetase</fullName>
    </submittedName>
</protein>
<dbReference type="GO" id="GO:0005737">
    <property type="term" value="C:cytoplasm"/>
    <property type="evidence" value="ECO:0007669"/>
    <property type="project" value="TreeGrafter"/>
</dbReference>
<dbReference type="AlphaFoldDB" id="A0A3A4AYA2"/>
<dbReference type="EMBL" id="QZEY01000002">
    <property type="protein sequence ID" value="RJL34093.1"/>
    <property type="molecule type" value="Genomic_DNA"/>
</dbReference>
<dbReference type="Pfam" id="PF13193">
    <property type="entry name" value="AMP-binding_C"/>
    <property type="match status" value="1"/>
</dbReference>
<dbReference type="InterPro" id="IPR025110">
    <property type="entry name" value="AMP-bd_C"/>
</dbReference>
<dbReference type="PROSITE" id="PS00455">
    <property type="entry name" value="AMP_BINDING"/>
    <property type="match status" value="1"/>
</dbReference>
<comment type="caution">
    <text evidence="4">The sequence shown here is derived from an EMBL/GenBank/DDBJ whole genome shotgun (WGS) entry which is preliminary data.</text>
</comment>
<accession>A0A3A4AYA2</accession>
<dbReference type="SUPFAM" id="SSF56801">
    <property type="entry name" value="Acetyl-CoA synthetase-like"/>
    <property type="match status" value="1"/>
</dbReference>
<dbReference type="InterPro" id="IPR045851">
    <property type="entry name" value="AMP-bd_C_sf"/>
</dbReference>
<dbReference type="PANTHER" id="PTHR45527:SF1">
    <property type="entry name" value="FATTY ACID SYNTHASE"/>
    <property type="match status" value="1"/>
</dbReference>
<dbReference type="Proteomes" id="UP000265768">
    <property type="component" value="Unassembled WGS sequence"/>
</dbReference>
<dbReference type="PANTHER" id="PTHR45527">
    <property type="entry name" value="NONRIBOSOMAL PEPTIDE SYNTHETASE"/>
    <property type="match status" value="1"/>
</dbReference>
<evidence type="ECO:0000259" key="3">
    <source>
        <dbReference type="PROSITE" id="PS50075"/>
    </source>
</evidence>
<dbReference type="GO" id="GO:0044550">
    <property type="term" value="P:secondary metabolite biosynthetic process"/>
    <property type="evidence" value="ECO:0007669"/>
    <property type="project" value="TreeGrafter"/>
</dbReference>